<dbReference type="GO" id="GO:0046872">
    <property type="term" value="F:metal ion binding"/>
    <property type="evidence" value="ECO:0007669"/>
    <property type="project" value="UniProtKB-KW"/>
</dbReference>
<evidence type="ECO:0000256" key="5">
    <source>
        <dbReference type="SAM" id="Coils"/>
    </source>
</evidence>
<evidence type="ECO:0000256" key="3">
    <source>
        <dbReference type="ARBA" id="ARBA00022750"/>
    </source>
</evidence>
<dbReference type="InterPro" id="IPR013103">
    <property type="entry name" value="RVT_2"/>
</dbReference>
<dbReference type="GO" id="GO:0042575">
    <property type="term" value="C:DNA polymerase complex"/>
    <property type="evidence" value="ECO:0007669"/>
    <property type="project" value="UniProtKB-ARBA"/>
</dbReference>
<keyword evidence="8" id="KW-1185">Reference proteome</keyword>
<organism evidence="7 8">
    <name type="scientific">Anopheles atroparvus</name>
    <name type="common">European mosquito</name>
    <dbReference type="NCBI Taxonomy" id="41427"/>
    <lineage>
        <taxon>Eukaryota</taxon>
        <taxon>Metazoa</taxon>
        <taxon>Ecdysozoa</taxon>
        <taxon>Arthropoda</taxon>
        <taxon>Hexapoda</taxon>
        <taxon>Insecta</taxon>
        <taxon>Pterygota</taxon>
        <taxon>Neoptera</taxon>
        <taxon>Endopterygota</taxon>
        <taxon>Diptera</taxon>
        <taxon>Nematocera</taxon>
        <taxon>Culicoidea</taxon>
        <taxon>Culicidae</taxon>
        <taxon>Anophelinae</taxon>
        <taxon>Anopheles</taxon>
    </lineage>
</organism>
<dbReference type="Gene3D" id="3.30.420.10">
    <property type="entry name" value="Ribonuclease H-like superfamily/Ribonuclease H"/>
    <property type="match status" value="1"/>
</dbReference>
<evidence type="ECO:0000256" key="4">
    <source>
        <dbReference type="ARBA" id="ARBA00022801"/>
    </source>
</evidence>
<dbReference type="SUPFAM" id="SSF53098">
    <property type="entry name" value="Ribonuclease H-like"/>
    <property type="match status" value="1"/>
</dbReference>
<dbReference type="Pfam" id="PF14223">
    <property type="entry name" value="Retrotran_gag_2"/>
    <property type="match status" value="1"/>
</dbReference>
<dbReference type="InterPro" id="IPR012337">
    <property type="entry name" value="RNaseH-like_sf"/>
</dbReference>
<dbReference type="PANTHER" id="PTHR42648:SF28">
    <property type="entry name" value="TRANSPOSON-ENCODED PROTEIN WITH RIBONUCLEASE H-LIKE AND RETROVIRUS ZINC FINGER-LIKE DOMAINS"/>
    <property type="match status" value="1"/>
</dbReference>
<dbReference type="InterPro" id="IPR043502">
    <property type="entry name" value="DNA/RNA_pol_sf"/>
</dbReference>
<evidence type="ECO:0000256" key="2">
    <source>
        <dbReference type="ARBA" id="ARBA00022723"/>
    </source>
</evidence>
<dbReference type="PANTHER" id="PTHR42648">
    <property type="entry name" value="TRANSPOSASE, PUTATIVE-RELATED"/>
    <property type="match status" value="1"/>
</dbReference>
<keyword evidence="4" id="KW-0378">Hydrolase</keyword>
<keyword evidence="5" id="KW-0175">Coiled coil</keyword>
<dbReference type="GO" id="GO:0006508">
    <property type="term" value="P:proteolysis"/>
    <property type="evidence" value="ECO:0007669"/>
    <property type="project" value="UniProtKB-KW"/>
</dbReference>
<protein>
    <recommendedName>
        <fullName evidence="6">Integrase catalytic domain-containing protein</fullName>
    </recommendedName>
</protein>
<dbReference type="PROSITE" id="PS50994">
    <property type="entry name" value="INTEGRASE"/>
    <property type="match status" value="1"/>
</dbReference>
<reference evidence="7" key="1">
    <citation type="submission" date="2024-04" db="UniProtKB">
        <authorList>
            <consortium name="EnsemblMetazoa"/>
        </authorList>
    </citation>
    <scope>IDENTIFICATION</scope>
    <source>
        <strain evidence="7">EBRO</strain>
    </source>
</reference>
<dbReference type="Pfam" id="PF07727">
    <property type="entry name" value="RVT_2"/>
    <property type="match status" value="1"/>
</dbReference>
<sequence length="1242" mass="141808">TWKFRMRSLLEREEQWDVVDQQKPEQVDAGYMAWKRNDIKAKATISLLCETAREMWQSLLEYHEKATIGNQVTVLRQVCFKNLSEGGDVEKHLEEFECLFERLVNAGVEFNELLRIVMMLRNLPPSYDGFVTALENRPQADLTLDLVIARLRDEHQKRSGLESYEKAMRVSERNDKKVCFYSNKPGHFKKNCRKFLAESKPKVKQAKAAEHGASSSKSKQPETTRELCFITENILPGAWIIDSGCSCHMTNDVEFFTNLKREFVGDVILADGRSAKSAGIGNGKIIVMDDKGSGCTIKTEEDVIVAVGELIGNQYKLSEMEKCLSVMENHSLNCQHTWRRRMGHRNITAINTMISKGLANGITIRDCGMRTVCECCLEGKLTRLPFPIVTERKSRKVMDLVHTDLCGPMEQPPPRGNKYFLTFIDDYSRFCTVFLIKSKDETAEKIQEYVRSCQNVFGRKPRVIRSDGGGEYTGFALQQFYKAEGIKAQFSTPYSPQSNGVAERKNRSLQEMARCMLLDAALPKRYWGEAVLTAAYLQNRLPSKSTDLTPYELWTGHKPDMSKLRVFGCQAFVHIPDEKRKKFHPKSKKMTFLGYSENHKGYRFVDVTSDRVTISRDAQFLELGNGSRRHEEDKDSATNDEYGEAIVEFSGQDEPTVEYGEADTSYEDAEENIQQDHHLEKTTRATRNVLPSRYDDFIVGKATQDEEPNDYRAAMSDPMWKKAMQDEILAHKVNQTWELVELPEGRKTIGAKWVFKLKRNEVGKVVRFKARIVAQGDSQKFGEDYKDVFAPVTRHTTLRAMMAVAAKKGLILKQYDVKTAYLNGTIEEELYMRQPPGFIVPGQEGLVCKLKKSIYGLKQSATCWNRALHEVLLKFNFEQCESDPCLYVRNKGGSAVYLLVYVDDLLIGSKEEAEINKIYENRREHFGITPLGAVKHFLGYEVERANSCYTLRLTSYIEQLIVEFGMKDAYPAKTPMDTGYTTLNEDSKPFTDKTKYRSLIGALLYLAINARPDLSLSVGLLGRKVENPNESDWAAAKSVLRYLKATKDYKLQYNRGSEWKLQGYTDADWAGDKESRKSSSGYVFFYGGGPVCWASKVQQVWHFAASREEMEAEYCALNEACQEITWQRHLLENMRENGSGPTIIYKNNQACISFAGLGKISRISKHIETKQYDTFRGLTHLNSSSVQQRPEQTELTKTLMQALETAEKTRGELNQTIKILNEQLQLQQKTIQKLIKQIKDSI</sequence>
<dbReference type="InterPro" id="IPR057670">
    <property type="entry name" value="SH3_retrovirus"/>
</dbReference>
<dbReference type="Pfam" id="PF25597">
    <property type="entry name" value="SH3_retrovirus"/>
    <property type="match status" value="1"/>
</dbReference>
<keyword evidence="2" id="KW-0479">Metal-binding</keyword>
<dbReference type="GO" id="GO:0015074">
    <property type="term" value="P:DNA integration"/>
    <property type="evidence" value="ECO:0007669"/>
    <property type="project" value="InterPro"/>
</dbReference>
<dbReference type="InterPro" id="IPR036397">
    <property type="entry name" value="RNaseH_sf"/>
</dbReference>
<dbReference type="GO" id="GO:0004190">
    <property type="term" value="F:aspartic-type endopeptidase activity"/>
    <property type="evidence" value="ECO:0007669"/>
    <property type="project" value="UniProtKB-KW"/>
</dbReference>
<dbReference type="GO" id="GO:0071897">
    <property type="term" value="P:DNA biosynthetic process"/>
    <property type="evidence" value="ECO:0007669"/>
    <property type="project" value="UniProtKB-ARBA"/>
</dbReference>
<dbReference type="Pfam" id="PF22936">
    <property type="entry name" value="Pol_BBD"/>
    <property type="match status" value="1"/>
</dbReference>
<dbReference type="InterPro" id="IPR054722">
    <property type="entry name" value="PolX-like_BBD"/>
</dbReference>
<evidence type="ECO:0000313" key="8">
    <source>
        <dbReference type="Proteomes" id="UP000075880"/>
    </source>
</evidence>
<keyword evidence="1" id="KW-0645">Protease</keyword>
<feature type="coiled-coil region" evidence="5">
    <location>
        <begin position="1203"/>
        <end position="1237"/>
    </location>
</feature>
<dbReference type="SUPFAM" id="SSF56672">
    <property type="entry name" value="DNA/RNA polymerases"/>
    <property type="match status" value="1"/>
</dbReference>
<proteinExistence type="predicted"/>
<dbReference type="GO" id="GO:0003676">
    <property type="term" value="F:nucleic acid binding"/>
    <property type="evidence" value="ECO:0007669"/>
    <property type="project" value="InterPro"/>
</dbReference>
<name>A0AAG5DSQ9_ANOAO</name>
<evidence type="ECO:0000259" key="6">
    <source>
        <dbReference type="PROSITE" id="PS50994"/>
    </source>
</evidence>
<accession>A0AAG5DSQ9</accession>
<dbReference type="CDD" id="cd09272">
    <property type="entry name" value="RNase_HI_RT_Ty1"/>
    <property type="match status" value="1"/>
</dbReference>
<dbReference type="AlphaFoldDB" id="A0AAG5DSQ9"/>
<dbReference type="InterPro" id="IPR039537">
    <property type="entry name" value="Retrotran_Ty1/copia-like"/>
</dbReference>
<dbReference type="Pfam" id="PF00665">
    <property type="entry name" value="rve"/>
    <property type="match status" value="1"/>
</dbReference>
<evidence type="ECO:0000256" key="1">
    <source>
        <dbReference type="ARBA" id="ARBA00022670"/>
    </source>
</evidence>
<dbReference type="InterPro" id="IPR001584">
    <property type="entry name" value="Integrase_cat-core"/>
</dbReference>
<feature type="domain" description="Integrase catalytic" evidence="6">
    <location>
        <begin position="383"/>
        <end position="558"/>
    </location>
</feature>
<dbReference type="Proteomes" id="UP000075880">
    <property type="component" value="Unassembled WGS sequence"/>
</dbReference>
<dbReference type="EnsemblMetazoa" id="ENSAATROPT016178">
    <property type="protein sequence ID" value="ENSAATROPP014206"/>
    <property type="gene ID" value="ENSAATROPG013246"/>
</dbReference>
<evidence type="ECO:0000313" key="7">
    <source>
        <dbReference type="EnsemblMetazoa" id="ENSAATROPP014206"/>
    </source>
</evidence>
<keyword evidence="3" id="KW-0064">Aspartyl protease</keyword>